<dbReference type="EMBL" id="QROO01000021">
    <property type="protein sequence ID" value="RHL35726.1"/>
    <property type="molecule type" value="Genomic_DNA"/>
</dbReference>
<dbReference type="Gene3D" id="3.90.190.20">
    <property type="entry name" value="Mur ligase, C-terminal domain"/>
    <property type="match status" value="1"/>
</dbReference>
<keyword evidence="7 8" id="KW-0131">Cell cycle</keyword>
<dbReference type="NCBIfam" id="TIGR01087">
    <property type="entry name" value="murD"/>
    <property type="match status" value="1"/>
</dbReference>
<evidence type="ECO:0000313" key="15">
    <source>
        <dbReference type="Proteomes" id="UP000284495"/>
    </source>
</evidence>
<keyword evidence="18" id="KW-1185">Reference proteome</keyword>
<reference evidence="17 18" key="2">
    <citation type="journal article" date="2019" name="Nat. Med.">
        <title>A library of human gut bacterial isolates paired with longitudinal multiomics data enables mechanistic microbiome research.</title>
        <authorList>
            <person name="Poyet M."/>
            <person name="Groussin M."/>
            <person name="Gibbons S.M."/>
            <person name="Avila-Pacheco J."/>
            <person name="Jiang X."/>
            <person name="Kearney S.M."/>
            <person name="Perrotta A.R."/>
            <person name="Berdy B."/>
            <person name="Zhao S."/>
            <person name="Lieberman T.D."/>
            <person name="Swanson P.K."/>
            <person name="Smith M."/>
            <person name="Roesemann S."/>
            <person name="Alexander J.E."/>
            <person name="Rich S.A."/>
            <person name="Livny J."/>
            <person name="Vlamakis H."/>
            <person name="Clish C."/>
            <person name="Bullock K."/>
            <person name="Deik A."/>
            <person name="Scott J."/>
            <person name="Pierce K.A."/>
            <person name="Xavier R.J."/>
            <person name="Alm E.J."/>
        </authorList>
    </citation>
    <scope>NUCLEOTIDE SEQUENCE [LARGE SCALE GENOMIC DNA]</scope>
    <source>
        <strain evidence="12 17">BIOML-A58</strain>
        <strain evidence="11 18">BIOML-A74</strain>
    </source>
</reference>
<keyword evidence="5 7" id="KW-0547">Nucleotide-binding</keyword>
<protein>
    <recommendedName>
        <fullName evidence="7 8">UDP-N-acetylmuramoylalanine--D-glutamate ligase</fullName>
        <ecNumber evidence="7 8">6.3.2.9</ecNumber>
    </recommendedName>
    <alternativeName>
        <fullName evidence="7">D-glutamic acid-adding enzyme</fullName>
    </alternativeName>
    <alternativeName>
        <fullName evidence="7">UDP-N-acetylmuramoyl-L-alanyl-D-glutamate synthetase</fullName>
    </alternativeName>
</protein>
<evidence type="ECO:0000256" key="6">
    <source>
        <dbReference type="ARBA" id="ARBA00022840"/>
    </source>
</evidence>
<dbReference type="Pfam" id="PF02875">
    <property type="entry name" value="Mur_ligase_C"/>
    <property type="match status" value="1"/>
</dbReference>
<proteinExistence type="inferred from homology"/>
<dbReference type="SUPFAM" id="SSF53623">
    <property type="entry name" value="MurD-like peptide ligases, catalytic domain"/>
    <property type="match status" value="1"/>
</dbReference>
<dbReference type="SUPFAM" id="SSF51984">
    <property type="entry name" value="MurCD N-terminal domain"/>
    <property type="match status" value="1"/>
</dbReference>
<comment type="similarity">
    <text evidence="7">Belongs to the MurCDEF family.</text>
</comment>
<keyword evidence="7 8" id="KW-0133">Cell shape</keyword>
<dbReference type="UniPathway" id="UPA00219"/>
<evidence type="ECO:0000259" key="10">
    <source>
        <dbReference type="Pfam" id="PF08245"/>
    </source>
</evidence>
<evidence type="ECO:0000256" key="7">
    <source>
        <dbReference type="HAMAP-Rule" id="MF_00639"/>
    </source>
</evidence>
<keyword evidence="7 8" id="KW-0132">Cell division</keyword>
<evidence type="ECO:0000313" key="14">
    <source>
        <dbReference type="EMBL" id="RHL35726.1"/>
    </source>
</evidence>
<dbReference type="Gene3D" id="3.40.1190.10">
    <property type="entry name" value="Mur-like, catalytic domain"/>
    <property type="match status" value="1"/>
</dbReference>
<dbReference type="GO" id="GO:0008764">
    <property type="term" value="F:UDP-N-acetylmuramoylalanine-D-glutamate ligase activity"/>
    <property type="evidence" value="ECO:0007669"/>
    <property type="project" value="UniProtKB-UniRule"/>
</dbReference>
<evidence type="ECO:0000256" key="2">
    <source>
        <dbReference type="ARBA" id="ARBA00004752"/>
    </source>
</evidence>
<comment type="subcellular location">
    <subcellularLocation>
        <location evidence="1 7 8">Cytoplasm</location>
    </subcellularLocation>
</comment>
<evidence type="ECO:0000313" key="17">
    <source>
        <dbReference type="Proteomes" id="UP000434604"/>
    </source>
</evidence>
<comment type="caution">
    <text evidence="13">The sequence shown here is derived from an EMBL/GenBank/DDBJ whole genome shotgun (WGS) entry which is preliminary data.</text>
</comment>
<dbReference type="GO" id="GO:0008360">
    <property type="term" value="P:regulation of cell shape"/>
    <property type="evidence" value="ECO:0007669"/>
    <property type="project" value="UniProtKB-KW"/>
</dbReference>
<feature type="domain" description="Mur ligase C-terminal" evidence="9">
    <location>
        <begin position="307"/>
        <end position="420"/>
    </location>
</feature>
<dbReference type="GO" id="GO:0005737">
    <property type="term" value="C:cytoplasm"/>
    <property type="evidence" value="ECO:0007669"/>
    <property type="project" value="UniProtKB-SubCell"/>
</dbReference>
<dbReference type="Proteomes" id="UP000434604">
    <property type="component" value="Unassembled WGS sequence"/>
</dbReference>
<dbReference type="RefSeq" id="WP_004298208.1">
    <property type="nucleotide sequence ID" value="NZ_AP031409.1"/>
</dbReference>
<keyword evidence="7 8" id="KW-0573">Peptidoglycan synthesis</keyword>
<dbReference type="EMBL" id="QRNE01000076">
    <property type="protein sequence ID" value="RHK25110.1"/>
    <property type="molecule type" value="Genomic_DNA"/>
</dbReference>
<evidence type="ECO:0000256" key="4">
    <source>
        <dbReference type="ARBA" id="ARBA00022598"/>
    </source>
</evidence>
<evidence type="ECO:0000313" key="13">
    <source>
        <dbReference type="EMBL" id="RHK25110.1"/>
    </source>
</evidence>
<dbReference type="GO" id="GO:0071555">
    <property type="term" value="P:cell wall organization"/>
    <property type="evidence" value="ECO:0007669"/>
    <property type="project" value="UniProtKB-KW"/>
</dbReference>
<feature type="domain" description="Mur ligase central" evidence="10">
    <location>
        <begin position="107"/>
        <end position="283"/>
    </location>
</feature>
<dbReference type="EMBL" id="WDES01000022">
    <property type="protein sequence ID" value="KAB6086994.1"/>
    <property type="molecule type" value="Genomic_DNA"/>
</dbReference>
<dbReference type="HAMAP" id="MF_00639">
    <property type="entry name" value="MurD"/>
    <property type="match status" value="1"/>
</dbReference>
<keyword evidence="7 8" id="KW-0961">Cell wall biogenesis/degradation</keyword>
<comment type="function">
    <text evidence="7 8">Cell wall formation. Catalyzes the addition of glutamate to the nucleotide precursor UDP-N-acetylmuramoyl-L-alanine (UMA).</text>
</comment>
<evidence type="ECO:0000256" key="3">
    <source>
        <dbReference type="ARBA" id="ARBA00022490"/>
    </source>
</evidence>
<evidence type="ECO:0000313" key="18">
    <source>
        <dbReference type="Proteomes" id="UP000435059"/>
    </source>
</evidence>
<dbReference type="GO" id="GO:0005524">
    <property type="term" value="F:ATP binding"/>
    <property type="evidence" value="ECO:0007669"/>
    <property type="project" value="UniProtKB-UniRule"/>
</dbReference>
<dbReference type="SUPFAM" id="SSF53244">
    <property type="entry name" value="MurD-like peptide ligases, peptide-binding domain"/>
    <property type="match status" value="1"/>
</dbReference>
<dbReference type="Proteomes" id="UP000284495">
    <property type="component" value="Unassembled WGS sequence"/>
</dbReference>
<keyword evidence="6 7" id="KW-0067">ATP-binding</keyword>
<feature type="binding site" evidence="7">
    <location>
        <begin position="109"/>
        <end position="115"/>
    </location>
    <ligand>
        <name>ATP</name>
        <dbReference type="ChEBI" id="CHEBI:30616"/>
    </ligand>
</feature>
<evidence type="ECO:0000313" key="12">
    <source>
        <dbReference type="EMBL" id="KAB6150316.1"/>
    </source>
</evidence>
<evidence type="ECO:0000256" key="8">
    <source>
        <dbReference type="RuleBase" id="RU003664"/>
    </source>
</evidence>
<evidence type="ECO:0000313" key="11">
    <source>
        <dbReference type="EMBL" id="KAB6086994.1"/>
    </source>
</evidence>
<dbReference type="PANTHER" id="PTHR43692:SF1">
    <property type="entry name" value="UDP-N-ACETYLMURAMOYLALANINE--D-GLUTAMATE LIGASE"/>
    <property type="match status" value="1"/>
</dbReference>
<evidence type="ECO:0000256" key="1">
    <source>
        <dbReference type="ARBA" id="ARBA00004496"/>
    </source>
</evidence>
<sequence>MKRIVILGAGESGAGAAVLAKVKGFETFVSDMSAIKDKYKELLDSHQIAWEEGHHTEELILNADEVIKSPGIPNDAPIILKLKAQGTPVISEIEFAGRYTDAKMICITGSNGKTTTTSLIYHIFKSAGLNVGLAGNIGKSLALQVAEDYHDYYIIELSSFQLDNMYNFRANIAVLMNITPDHLDRYDHCMQNYIDAKFRITQNQTPDDAFIFWNDDPIIRQELAKHGLKAHLYPFAAVKEDGAIAYVEDHEVKITEPIAFNMEQEELALTGQHNLYNSLAAGISANLAGIAKENIRKALSDFKGVEHRLEKVARVRGIDFINDSKATNVNSCWYALQSMTTKTVLILGGKDKGNDYTEIEDLVREKCSALVYLGLHNEKLHEFFDRFGLPVADVQTGMKDAVEAAYKLAKKGETVLLSPCCASFDLFKSYEDRGDQFKECVRAL</sequence>
<organism evidence="13 16">
    <name type="scientific">Bacteroides xylanisolvens</name>
    <dbReference type="NCBI Taxonomy" id="371601"/>
    <lineage>
        <taxon>Bacteria</taxon>
        <taxon>Pseudomonadati</taxon>
        <taxon>Bacteroidota</taxon>
        <taxon>Bacteroidia</taxon>
        <taxon>Bacteroidales</taxon>
        <taxon>Bacteroidaceae</taxon>
        <taxon>Bacteroides</taxon>
    </lineage>
</organism>
<reference evidence="15 16" key="1">
    <citation type="submission" date="2018-08" db="EMBL/GenBank/DDBJ databases">
        <title>A genome reference for cultivated species of the human gut microbiota.</title>
        <authorList>
            <person name="Zou Y."/>
            <person name="Xue W."/>
            <person name="Luo G."/>
        </authorList>
    </citation>
    <scope>NUCLEOTIDE SEQUENCE [LARGE SCALE GENOMIC DNA]</scope>
    <source>
        <strain evidence="14 15">AF38-2</strain>
        <strain evidence="13 16">AF46-11NS</strain>
    </source>
</reference>
<dbReference type="InterPro" id="IPR004101">
    <property type="entry name" value="Mur_ligase_C"/>
</dbReference>
<dbReference type="GO" id="GO:0009252">
    <property type="term" value="P:peptidoglycan biosynthetic process"/>
    <property type="evidence" value="ECO:0007669"/>
    <property type="project" value="UniProtKB-UniRule"/>
</dbReference>
<dbReference type="GeneID" id="69482988"/>
<accession>A0A174AM00</accession>
<dbReference type="EMBL" id="WDED01000001">
    <property type="protein sequence ID" value="KAB6150316.1"/>
    <property type="molecule type" value="Genomic_DNA"/>
</dbReference>
<name>A0A174AM00_9BACE</name>
<dbReference type="EC" id="6.3.2.9" evidence="7 8"/>
<dbReference type="InterPro" id="IPR013221">
    <property type="entry name" value="Mur_ligase_cen"/>
</dbReference>
<dbReference type="Proteomes" id="UP000285503">
    <property type="component" value="Unassembled WGS sequence"/>
</dbReference>
<dbReference type="InterPro" id="IPR036565">
    <property type="entry name" value="Mur-like_cat_sf"/>
</dbReference>
<dbReference type="Pfam" id="PF21377">
    <property type="entry name" value="MurD_N"/>
    <property type="match status" value="1"/>
</dbReference>
<comment type="pathway">
    <text evidence="2 7 8">Cell wall biogenesis; peptidoglycan biosynthesis.</text>
</comment>
<comment type="catalytic activity">
    <reaction evidence="7 8">
        <text>UDP-N-acetyl-alpha-D-muramoyl-L-alanine + D-glutamate + ATP = UDP-N-acetyl-alpha-D-muramoyl-L-alanyl-D-glutamate + ADP + phosphate + H(+)</text>
        <dbReference type="Rhea" id="RHEA:16429"/>
        <dbReference type="ChEBI" id="CHEBI:15378"/>
        <dbReference type="ChEBI" id="CHEBI:29986"/>
        <dbReference type="ChEBI" id="CHEBI:30616"/>
        <dbReference type="ChEBI" id="CHEBI:43474"/>
        <dbReference type="ChEBI" id="CHEBI:83898"/>
        <dbReference type="ChEBI" id="CHEBI:83900"/>
        <dbReference type="ChEBI" id="CHEBI:456216"/>
        <dbReference type="EC" id="6.3.2.9"/>
    </reaction>
</comment>
<evidence type="ECO:0000256" key="5">
    <source>
        <dbReference type="ARBA" id="ARBA00022741"/>
    </source>
</evidence>
<evidence type="ECO:0000313" key="16">
    <source>
        <dbReference type="Proteomes" id="UP000285503"/>
    </source>
</evidence>
<dbReference type="InterPro" id="IPR036615">
    <property type="entry name" value="Mur_ligase_C_dom_sf"/>
</dbReference>
<dbReference type="Gene3D" id="3.40.50.720">
    <property type="entry name" value="NAD(P)-binding Rossmann-like Domain"/>
    <property type="match status" value="1"/>
</dbReference>
<keyword evidence="3 7" id="KW-0963">Cytoplasm</keyword>
<dbReference type="AlphaFoldDB" id="A0A174AM00"/>
<dbReference type="GO" id="GO:0051301">
    <property type="term" value="P:cell division"/>
    <property type="evidence" value="ECO:0007669"/>
    <property type="project" value="UniProtKB-KW"/>
</dbReference>
<dbReference type="Proteomes" id="UP000435059">
    <property type="component" value="Unassembled WGS sequence"/>
</dbReference>
<evidence type="ECO:0000259" key="9">
    <source>
        <dbReference type="Pfam" id="PF02875"/>
    </source>
</evidence>
<dbReference type="InterPro" id="IPR005762">
    <property type="entry name" value="MurD"/>
</dbReference>
<gene>
    <name evidence="7 13" type="primary">murD</name>
    <name evidence="14" type="ORF">DW027_15895</name>
    <name evidence="13" type="ORF">DW075_14085</name>
    <name evidence="12" type="ORF">GA398_00745</name>
    <name evidence="11" type="ORF">GA574_13770</name>
</gene>
<dbReference type="Pfam" id="PF08245">
    <property type="entry name" value="Mur_ligase_M"/>
    <property type="match status" value="1"/>
</dbReference>
<dbReference type="PANTHER" id="PTHR43692">
    <property type="entry name" value="UDP-N-ACETYLMURAMOYLALANINE--D-GLUTAMATE LIGASE"/>
    <property type="match status" value="1"/>
</dbReference>
<keyword evidence="4 7" id="KW-0436">Ligase</keyword>